<feature type="region of interest" description="Disordered" evidence="7">
    <location>
        <begin position="1"/>
        <end position="36"/>
    </location>
</feature>
<evidence type="ECO:0000313" key="10">
    <source>
        <dbReference type="Proteomes" id="UP000231279"/>
    </source>
</evidence>
<dbReference type="EMBL" id="NKXS01003601">
    <property type="protein sequence ID" value="PIN09137.1"/>
    <property type="molecule type" value="Genomic_DNA"/>
</dbReference>
<sequence length="152" mass="16540">MEEYRASENSSESGLTPRQPQQIDENPKISSETTDAEKIEIIAGDQVVDIKGQSPKKDCIFPTLPTKRVFNHVSEKNSSKSNNGKREQEAYKEALSNSKDTLILVATLIATFAYSSGINPPGGVYQDGPLMGTAVAARRTAFKVFTVCNNLA</sequence>
<dbReference type="InterPro" id="IPR026961">
    <property type="entry name" value="PGG_dom"/>
</dbReference>
<keyword evidence="5" id="KW-0040">ANK repeat</keyword>
<comment type="caution">
    <text evidence="9">The sequence shown here is derived from an EMBL/GenBank/DDBJ whole genome shotgun (WGS) entry which is preliminary data.</text>
</comment>
<dbReference type="Pfam" id="PF13962">
    <property type="entry name" value="PGG"/>
    <property type="match status" value="1"/>
</dbReference>
<keyword evidence="10" id="KW-1185">Reference proteome</keyword>
<reference evidence="10" key="1">
    <citation type="journal article" date="2018" name="Gigascience">
        <title>Genome assembly of the Pink Ipe (Handroanthus impetiginosus, Bignoniaceae), a highly valued, ecologically keystone Neotropical timber forest tree.</title>
        <authorList>
            <person name="Silva-Junior O.B."/>
            <person name="Grattapaglia D."/>
            <person name="Novaes E."/>
            <person name="Collevatti R.G."/>
        </authorList>
    </citation>
    <scope>NUCLEOTIDE SEQUENCE [LARGE SCALE GENOMIC DNA]</scope>
    <source>
        <strain evidence="10">cv. UFG-1</strain>
    </source>
</reference>
<organism evidence="9 10">
    <name type="scientific">Handroanthus impetiginosus</name>
    <dbReference type="NCBI Taxonomy" id="429701"/>
    <lineage>
        <taxon>Eukaryota</taxon>
        <taxon>Viridiplantae</taxon>
        <taxon>Streptophyta</taxon>
        <taxon>Embryophyta</taxon>
        <taxon>Tracheophyta</taxon>
        <taxon>Spermatophyta</taxon>
        <taxon>Magnoliopsida</taxon>
        <taxon>eudicotyledons</taxon>
        <taxon>Gunneridae</taxon>
        <taxon>Pentapetalae</taxon>
        <taxon>asterids</taxon>
        <taxon>lamiids</taxon>
        <taxon>Lamiales</taxon>
        <taxon>Bignoniaceae</taxon>
        <taxon>Crescentiina</taxon>
        <taxon>Tabebuia alliance</taxon>
        <taxon>Handroanthus</taxon>
    </lineage>
</organism>
<evidence type="ECO:0000256" key="2">
    <source>
        <dbReference type="ARBA" id="ARBA00022692"/>
    </source>
</evidence>
<evidence type="ECO:0000256" key="4">
    <source>
        <dbReference type="ARBA" id="ARBA00022989"/>
    </source>
</evidence>
<evidence type="ECO:0000256" key="7">
    <source>
        <dbReference type="SAM" id="MobiDB-lite"/>
    </source>
</evidence>
<keyword evidence="6" id="KW-0472">Membrane</keyword>
<accession>A0A2G9GV29</accession>
<evidence type="ECO:0000256" key="3">
    <source>
        <dbReference type="ARBA" id="ARBA00022737"/>
    </source>
</evidence>
<comment type="subcellular location">
    <subcellularLocation>
        <location evidence="1">Membrane</location>
        <topology evidence="1">Multi-pass membrane protein</topology>
    </subcellularLocation>
</comment>
<feature type="domain" description="PGG" evidence="8">
    <location>
        <begin position="93"/>
        <end position="152"/>
    </location>
</feature>
<name>A0A2G9GV29_9LAMI</name>
<protein>
    <recommendedName>
        <fullName evidence="8">PGG domain-containing protein</fullName>
    </recommendedName>
</protein>
<evidence type="ECO:0000256" key="6">
    <source>
        <dbReference type="ARBA" id="ARBA00023136"/>
    </source>
</evidence>
<gene>
    <name evidence="9" type="ORF">CDL12_18289</name>
</gene>
<dbReference type="OrthoDB" id="681126at2759"/>
<dbReference type="Proteomes" id="UP000231279">
    <property type="component" value="Unassembled WGS sequence"/>
</dbReference>
<dbReference type="PANTHER" id="PTHR24186">
    <property type="entry name" value="PROTEIN PHOSPHATASE 1 REGULATORY SUBUNIT"/>
    <property type="match status" value="1"/>
</dbReference>
<evidence type="ECO:0000256" key="1">
    <source>
        <dbReference type="ARBA" id="ARBA00004141"/>
    </source>
</evidence>
<keyword evidence="3" id="KW-0677">Repeat</keyword>
<dbReference type="AlphaFoldDB" id="A0A2G9GV29"/>
<keyword evidence="4" id="KW-1133">Transmembrane helix</keyword>
<proteinExistence type="predicted"/>
<feature type="compositionally biased region" description="Polar residues" evidence="7">
    <location>
        <begin position="7"/>
        <end position="33"/>
    </location>
</feature>
<evidence type="ECO:0000256" key="5">
    <source>
        <dbReference type="ARBA" id="ARBA00023043"/>
    </source>
</evidence>
<dbReference type="GO" id="GO:0005886">
    <property type="term" value="C:plasma membrane"/>
    <property type="evidence" value="ECO:0007669"/>
    <property type="project" value="TreeGrafter"/>
</dbReference>
<evidence type="ECO:0000259" key="8">
    <source>
        <dbReference type="Pfam" id="PF13962"/>
    </source>
</evidence>
<dbReference type="STRING" id="429701.A0A2G9GV29"/>
<evidence type="ECO:0000313" key="9">
    <source>
        <dbReference type="EMBL" id="PIN09137.1"/>
    </source>
</evidence>
<dbReference type="PANTHER" id="PTHR24186:SF38">
    <property type="entry name" value="ANKYRIN REPEAT FAMILY PROTEIN"/>
    <property type="match status" value="1"/>
</dbReference>
<keyword evidence="2" id="KW-0812">Transmembrane</keyword>